<evidence type="ECO:0000256" key="3">
    <source>
        <dbReference type="PIRSR" id="PIRSR603782-1"/>
    </source>
</evidence>
<protein>
    <submittedName>
        <fullName evidence="6">Protein SCO1/2</fullName>
    </submittedName>
</protein>
<feature type="binding site" evidence="3">
    <location>
        <position position="81"/>
    </location>
    <ligand>
        <name>Cu cation</name>
        <dbReference type="ChEBI" id="CHEBI:23378"/>
    </ligand>
</feature>
<dbReference type="FunFam" id="3.40.30.10:FF:000013">
    <property type="entry name" value="Blast:Protein SCO1 homolog, mitochondrial"/>
    <property type="match status" value="1"/>
</dbReference>
<dbReference type="InterPro" id="IPR003782">
    <property type="entry name" value="SCO1/SenC"/>
</dbReference>
<feature type="binding site" evidence="3">
    <location>
        <position position="173"/>
    </location>
    <ligand>
        <name>Cu cation</name>
        <dbReference type="ChEBI" id="CHEBI:23378"/>
    </ligand>
</feature>
<dbReference type="EMBL" id="JANUCT010000005">
    <property type="protein sequence ID" value="MCS3902918.1"/>
    <property type="molecule type" value="Genomic_DNA"/>
</dbReference>
<dbReference type="GO" id="GO:0046872">
    <property type="term" value="F:metal ion binding"/>
    <property type="evidence" value="ECO:0007669"/>
    <property type="project" value="UniProtKB-KW"/>
</dbReference>
<evidence type="ECO:0000256" key="2">
    <source>
        <dbReference type="ARBA" id="ARBA00023008"/>
    </source>
</evidence>
<comment type="similarity">
    <text evidence="1">Belongs to the SCO1/2 family.</text>
</comment>
<dbReference type="AlphaFoldDB" id="A0AAE3L3X1"/>
<dbReference type="PANTHER" id="PTHR12151:SF25">
    <property type="entry name" value="LINALOOL DEHYDRATASE_ISOMERASE DOMAIN-CONTAINING PROTEIN"/>
    <property type="match status" value="1"/>
</dbReference>
<accession>A0AAE3L3X1</accession>
<dbReference type="CDD" id="cd02968">
    <property type="entry name" value="SCO"/>
    <property type="match status" value="1"/>
</dbReference>
<evidence type="ECO:0000313" key="7">
    <source>
        <dbReference type="Proteomes" id="UP001204445"/>
    </source>
</evidence>
<comment type="caution">
    <text evidence="6">The sequence shown here is derived from an EMBL/GenBank/DDBJ whole genome shotgun (WGS) entry which is preliminary data.</text>
</comment>
<evidence type="ECO:0000313" key="6">
    <source>
        <dbReference type="EMBL" id="MCS3902918.1"/>
    </source>
</evidence>
<gene>
    <name evidence="6" type="ORF">J2T55_000926</name>
</gene>
<dbReference type="Gene3D" id="3.40.30.10">
    <property type="entry name" value="Glutaredoxin"/>
    <property type="match status" value="1"/>
</dbReference>
<evidence type="ECO:0000256" key="4">
    <source>
        <dbReference type="PIRSR" id="PIRSR603782-2"/>
    </source>
</evidence>
<name>A0AAE3L3X1_9GAMM</name>
<dbReference type="InterPro" id="IPR036249">
    <property type="entry name" value="Thioredoxin-like_sf"/>
</dbReference>
<sequence>MNNQRLTIVVLVLAGLAALGAGIGSYVAQQAGSEPDTPDGLLWPNPKTFPDVTLYDHNGDDFTTADFKDQWSLVFFGFTHCPDICPNTLSQLDRLQKQLADNGIDDSELQVVFISVDPERDTPERLAEYVEYFNRDFVGASGDKEAIDRLTRSIGAVYHIAEADEDGDYQVDHSASVFLFDPQARMVSVFTTPHEVPSMREQFVAIHDFIEQQAL</sequence>
<dbReference type="PROSITE" id="PS51352">
    <property type="entry name" value="THIOREDOXIN_2"/>
    <property type="match status" value="1"/>
</dbReference>
<feature type="disulfide bond" description="Redox-active" evidence="4">
    <location>
        <begin position="81"/>
        <end position="85"/>
    </location>
</feature>
<evidence type="ECO:0000256" key="1">
    <source>
        <dbReference type="ARBA" id="ARBA00010996"/>
    </source>
</evidence>
<dbReference type="Pfam" id="PF02630">
    <property type="entry name" value="SCO1-SenC"/>
    <property type="match status" value="1"/>
</dbReference>
<feature type="domain" description="Thioredoxin" evidence="5">
    <location>
        <begin position="43"/>
        <end position="215"/>
    </location>
</feature>
<reference evidence="6" key="1">
    <citation type="submission" date="2022-08" db="EMBL/GenBank/DDBJ databases">
        <title>Genomic Encyclopedia of Type Strains, Phase III (KMG-III): the genomes of soil and plant-associated and newly described type strains.</title>
        <authorList>
            <person name="Whitman W."/>
        </authorList>
    </citation>
    <scope>NUCLEOTIDE SEQUENCE</scope>
    <source>
        <strain evidence="6">HMT 1</strain>
    </source>
</reference>
<keyword evidence="4" id="KW-1015">Disulfide bond</keyword>
<evidence type="ECO:0000259" key="5">
    <source>
        <dbReference type="PROSITE" id="PS51352"/>
    </source>
</evidence>
<dbReference type="RefSeq" id="WP_259054522.1">
    <property type="nucleotide sequence ID" value="NZ_JANUCT010000005.1"/>
</dbReference>
<proteinExistence type="inferred from homology"/>
<dbReference type="Proteomes" id="UP001204445">
    <property type="component" value="Unassembled WGS sequence"/>
</dbReference>
<dbReference type="InterPro" id="IPR013766">
    <property type="entry name" value="Thioredoxin_domain"/>
</dbReference>
<feature type="binding site" evidence="3">
    <location>
        <position position="85"/>
    </location>
    <ligand>
        <name>Cu cation</name>
        <dbReference type="ChEBI" id="CHEBI:23378"/>
    </ligand>
</feature>
<keyword evidence="7" id="KW-1185">Reference proteome</keyword>
<organism evidence="6 7">
    <name type="scientific">Methylohalomonas lacus</name>
    <dbReference type="NCBI Taxonomy" id="398773"/>
    <lineage>
        <taxon>Bacteria</taxon>
        <taxon>Pseudomonadati</taxon>
        <taxon>Pseudomonadota</taxon>
        <taxon>Gammaproteobacteria</taxon>
        <taxon>Methylohalomonadales</taxon>
        <taxon>Methylohalomonadaceae</taxon>
        <taxon>Methylohalomonas</taxon>
    </lineage>
</organism>
<keyword evidence="3" id="KW-0479">Metal-binding</keyword>
<dbReference type="PANTHER" id="PTHR12151">
    <property type="entry name" value="ELECTRON TRANSPORT PROTIN SCO1/SENC FAMILY MEMBER"/>
    <property type="match status" value="1"/>
</dbReference>
<keyword evidence="2 3" id="KW-0186">Copper</keyword>
<dbReference type="SUPFAM" id="SSF52833">
    <property type="entry name" value="Thioredoxin-like"/>
    <property type="match status" value="1"/>
</dbReference>